<protein>
    <submittedName>
        <fullName evidence="2">DUF4781 domain-containing protein</fullName>
    </submittedName>
</protein>
<evidence type="ECO:0000313" key="2">
    <source>
        <dbReference type="WBParaSite" id="PS1159_v2.g17518.t1"/>
    </source>
</evidence>
<accession>A0AC35FHG4</accession>
<evidence type="ECO:0000313" key="1">
    <source>
        <dbReference type="Proteomes" id="UP000887580"/>
    </source>
</evidence>
<dbReference type="Proteomes" id="UP000887580">
    <property type="component" value="Unplaced"/>
</dbReference>
<proteinExistence type="predicted"/>
<dbReference type="WBParaSite" id="PS1159_v2.g17518.t1">
    <property type="protein sequence ID" value="PS1159_v2.g17518.t1"/>
    <property type="gene ID" value="PS1159_v2.g17518"/>
</dbReference>
<organism evidence="1 2">
    <name type="scientific">Panagrolaimus sp. PS1159</name>
    <dbReference type="NCBI Taxonomy" id="55785"/>
    <lineage>
        <taxon>Eukaryota</taxon>
        <taxon>Metazoa</taxon>
        <taxon>Ecdysozoa</taxon>
        <taxon>Nematoda</taxon>
        <taxon>Chromadorea</taxon>
        <taxon>Rhabditida</taxon>
        <taxon>Tylenchina</taxon>
        <taxon>Panagrolaimomorpha</taxon>
        <taxon>Panagrolaimoidea</taxon>
        <taxon>Panagrolaimidae</taxon>
        <taxon>Panagrolaimus</taxon>
    </lineage>
</organism>
<sequence length="168" mass="19194">MEIFQLTVSAAFFIHNFLQLKSANSIIKDAQKAKLLEIRKKLDIKNYQKINFDREIMLYQNKANSIGKSENDGNEITIKNINSLLKLPNWKENFGKAVHPESSAAIHALQPTHLTTNNFDIILRENAILKAQYSHKTRYDGNRINQKSTNTILAIPPHQLDIKLANEA</sequence>
<name>A0AC35FHG4_9BILA</name>
<reference evidence="2" key="1">
    <citation type="submission" date="2022-11" db="UniProtKB">
        <authorList>
            <consortium name="WormBaseParasite"/>
        </authorList>
    </citation>
    <scope>IDENTIFICATION</scope>
</reference>